<evidence type="ECO:0000256" key="3">
    <source>
        <dbReference type="ARBA" id="ARBA00022801"/>
    </source>
</evidence>
<proteinExistence type="inferred from homology"/>
<evidence type="ECO:0000256" key="1">
    <source>
        <dbReference type="ARBA" id="ARBA00009865"/>
    </source>
</evidence>
<dbReference type="EMBL" id="CP065713">
    <property type="protein sequence ID" value="QPT10386.1"/>
    <property type="molecule type" value="Genomic_DNA"/>
</dbReference>
<evidence type="ECO:0000256" key="6">
    <source>
        <dbReference type="PIRSR" id="PIRSR606710-2"/>
    </source>
</evidence>
<comment type="similarity">
    <text evidence="1 7">Belongs to the glycosyl hydrolase 43 family.</text>
</comment>
<dbReference type="Pfam" id="PF04616">
    <property type="entry name" value="Glyco_hydro_43"/>
    <property type="match status" value="1"/>
</dbReference>
<dbReference type="Proteomes" id="UP000550136">
    <property type="component" value="Unassembled WGS sequence"/>
</dbReference>
<dbReference type="Proteomes" id="UP000594836">
    <property type="component" value="Chromosome"/>
</dbReference>
<feature type="compositionally biased region" description="Polar residues" evidence="8">
    <location>
        <begin position="14"/>
        <end position="23"/>
    </location>
</feature>
<name>A0A411LN26_SPHPI</name>
<dbReference type="InterPro" id="IPR023296">
    <property type="entry name" value="Glyco_hydro_beta-prop_sf"/>
</dbReference>
<dbReference type="InterPro" id="IPR006710">
    <property type="entry name" value="Glyco_hydro_43"/>
</dbReference>
<dbReference type="AlphaFoldDB" id="A0A411LN26"/>
<reference evidence="9 11" key="1">
    <citation type="submission" date="2020-05" db="EMBL/GenBank/DDBJ databases">
        <title>Draft Genome Sequences of Sphingomonas sp. Isolated from the International Space Station.</title>
        <authorList>
            <person name="Bijlani S."/>
            <person name="Singh N.K."/>
            <person name="Mason C.E."/>
            <person name="Wang C.C."/>
            <person name="Venkateswaran K."/>
        </authorList>
    </citation>
    <scope>NUCLEOTIDE SEQUENCE [LARGE SCALE GENOMIC DNA]</scope>
    <source>
        <strain evidence="9 11">FKI-L5-BR-P1</strain>
    </source>
</reference>
<keyword evidence="3 7" id="KW-0378">Hydrolase</keyword>
<keyword evidence="4" id="KW-0119">Carbohydrate metabolism</keyword>
<evidence type="ECO:0000256" key="5">
    <source>
        <dbReference type="ARBA" id="ARBA00023295"/>
    </source>
</evidence>
<evidence type="ECO:0000256" key="2">
    <source>
        <dbReference type="ARBA" id="ARBA00022651"/>
    </source>
</evidence>
<dbReference type="SUPFAM" id="SSF75005">
    <property type="entry name" value="Arabinanase/levansucrase/invertase"/>
    <property type="match status" value="1"/>
</dbReference>
<evidence type="ECO:0000256" key="8">
    <source>
        <dbReference type="SAM" id="MobiDB-lite"/>
    </source>
</evidence>
<feature type="site" description="Important for catalytic activity, responsible for pKa modulation of the active site Glu and correct orientation of both the proton donor and substrate" evidence="6">
    <location>
        <position position="181"/>
    </location>
</feature>
<accession>A0A411LN26</accession>
<keyword evidence="2" id="KW-0858">Xylan degradation</keyword>
<dbReference type="GO" id="GO:0045493">
    <property type="term" value="P:xylan catabolic process"/>
    <property type="evidence" value="ECO:0007669"/>
    <property type="project" value="UniProtKB-KW"/>
</dbReference>
<evidence type="ECO:0000256" key="7">
    <source>
        <dbReference type="RuleBase" id="RU361187"/>
    </source>
</evidence>
<keyword evidence="5 7" id="KW-0326">Glycosidase</keyword>
<evidence type="ECO:0000256" key="4">
    <source>
        <dbReference type="ARBA" id="ARBA00023277"/>
    </source>
</evidence>
<gene>
    <name evidence="9" type="ORF">HKX06_14020</name>
    <name evidence="10" type="ORF">I6G38_09440</name>
</gene>
<dbReference type="CDD" id="cd09004">
    <property type="entry name" value="GH43_bXyl-like"/>
    <property type="match status" value="1"/>
</dbReference>
<evidence type="ECO:0000313" key="11">
    <source>
        <dbReference type="Proteomes" id="UP000550136"/>
    </source>
</evidence>
<evidence type="ECO:0000313" key="10">
    <source>
        <dbReference type="EMBL" id="QPT10386.1"/>
    </source>
</evidence>
<dbReference type="OrthoDB" id="9760116at2"/>
<evidence type="ECO:0000313" key="12">
    <source>
        <dbReference type="Proteomes" id="UP000594836"/>
    </source>
</evidence>
<keyword evidence="2" id="KW-0624">Polysaccharide degradation</keyword>
<dbReference type="GO" id="GO:0004553">
    <property type="term" value="F:hydrolase activity, hydrolyzing O-glycosyl compounds"/>
    <property type="evidence" value="ECO:0007669"/>
    <property type="project" value="InterPro"/>
</dbReference>
<protein>
    <submittedName>
        <fullName evidence="9">Family 43 glycosylhydrolase</fullName>
    </submittedName>
</protein>
<dbReference type="PANTHER" id="PTHR43772:SF2">
    <property type="entry name" value="PUTATIVE (AFU_ORTHOLOGUE AFUA_2G04480)-RELATED"/>
    <property type="match status" value="1"/>
</dbReference>
<sequence>MRTEITVSGHDPTSCRTKATSGRNHGEDRLKTLHAIIAAGLGLAVAASGIAKNPQFQGADPHAVVIGDELWVFPTGGPGGSWEADRFGAFSSRDLKTWRPRGELIRRDQIGWVQDDGAPAHFLWAPGVATRNGKWYLYYSVGPQNPTPSRIGVAVADRPEGPYRDSGRPLVTGGKGFEAIDPMAFTDPRSGRTYLYAGGSAGARLRVWELNPDMVTIAREVNVDQPPQFTEGAFMHERNGVYYLSYSHGRWNGPDYSVHYATAPSPTGPWRYRGAILTSDARHQGPGHHSFVQMPSGQWLIVYHRWERRPGPAPFQGERQVAIDRLTYGKDGTIRPIRMTDADAPTLK</sequence>
<organism evidence="9 11">
    <name type="scientific">Sphingomonas paucimobilis</name>
    <name type="common">Pseudomonas paucimobilis</name>
    <dbReference type="NCBI Taxonomy" id="13689"/>
    <lineage>
        <taxon>Bacteria</taxon>
        <taxon>Pseudomonadati</taxon>
        <taxon>Pseudomonadota</taxon>
        <taxon>Alphaproteobacteria</taxon>
        <taxon>Sphingomonadales</taxon>
        <taxon>Sphingomonadaceae</taxon>
        <taxon>Sphingomonas</taxon>
    </lineage>
</organism>
<dbReference type="Gene3D" id="2.115.10.20">
    <property type="entry name" value="Glycosyl hydrolase domain, family 43"/>
    <property type="match status" value="1"/>
</dbReference>
<evidence type="ECO:0000313" key="9">
    <source>
        <dbReference type="EMBL" id="NNG58482.1"/>
    </source>
</evidence>
<dbReference type="EMBL" id="JABEOU010000035">
    <property type="protein sequence ID" value="NNG58482.1"/>
    <property type="molecule type" value="Genomic_DNA"/>
</dbReference>
<dbReference type="PANTHER" id="PTHR43772">
    <property type="entry name" value="ENDO-1,4-BETA-XYLANASE"/>
    <property type="match status" value="1"/>
</dbReference>
<feature type="region of interest" description="Disordered" evidence="8">
    <location>
        <begin position="1"/>
        <end position="25"/>
    </location>
</feature>
<reference evidence="10 12" key="2">
    <citation type="submission" date="2020-12" db="EMBL/GenBank/DDBJ databases">
        <title>FDA dAtabase for Regulatory Grade micrObial Sequences (FDA-ARGOS): Supporting development and validation of Infectious Disease Dx tests.</title>
        <authorList>
            <person name="Sproer C."/>
            <person name="Gronow S."/>
            <person name="Severitt S."/>
            <person name="Schroder I."/>
            <person name="Tallon L."/>
            <person name="Sadzewicz L."/>
            <person name="Zhao X."/>
            <person name="Boylan J."/>
            <person name="Ott S."/>
            <person name="Bowen H."/>
            <person name="Vavikolanu K."/>
            <person name="Mehta A."/>
            <person name="Aluvathingal J."/>
            <person name="Nadendla S."/>
            <person name="Lowell S."/>
            <person name="Myers T."/>
            <person name="Yan Y."/>
            <person name="Sichtig H."/>
        </authorList>
    </citation>
    <scope>NUCLEOTIDE SEQUENCE [LARGE SCALE GENOMIC DNA]</scope>
    <source>
        <strain evidence="10 12">FDAARGOS_881</strain>
    </source>
</reference>
<dbReference type="InterPro" id="IPR052176">
    <property type="entry name" value="Glycosyl_Hydrlase_43_Enz"/>
</dbReference>